<accession>A0A644U2S5</accession>
<proteinExistence type="inferred from homology"/>
<dbReference type="GO" id="GO:0004359">
    <property type="term" value="F:glutaminase activity"/>
    <property type="evidence" value="ECO:0007669"/>
    <property type="project" value="UniProtKB-EC"/>
</dbReference>
<sequence length="189" mass="20194">MKIGVLALQGAFIEHIRMLESLGAETFEIRNISDLKEKPDGLVLPGGESTVMSKLLHDLGLYGKLRSLIVSGTPVMGTCAGLILLAKSVEGGHPSLATMDITAVRNAYGRQLGSFETCAPFADAGDVHMTFIRAPVITRPGKNVIVLAEVDGNIVAAREANQLVLSFHPELGEDPAVHRYFINMISGNT</sequence>
<dbReference type="PROSITE" id="PS51130">
    <property type="entry name" value="PDXT_SNO_2"/>
    <property type="match status" value="1"/>
</dbReference>
<gene>
    <name evidence="8" type="primary">pdxT_5</name>
    <name evidence="8" type="ORF">SDC9_18480</name>
</gene>
<dbReference type="GO" id="GO:0016829">
    <property type="term" value="F:lyase activity"/>
    <property type="evidence" value="ECO:0007669"/>
    <property type="project" value="UniProtKB-KW"/>
</dbReference>
<evidence type="ECO:0000256" key="1">
    <source>
        <dbReference type="ARBA" id="ARBA00008345"/>
    </source>
</evidence>
<dbReference type="EMBL" id="VSSQ01000067">
    <property type="protein sequence ID" value="MPL72692.1"/>
    <property type="molecule type" value="Genomic_DNA"/>
</dbReference>
<dbReference type="GO" id="GO:1903600">
    <property type="term" value="C:glutaminase complex"/>
    <property type="evidence" value="ECO:0007669"/>
    <property type="project" value="TreeGrafter"/>
</dbReference>
<dbReference type="InterPro" id="IPR002161">
    <property type="entry name" value="PdxT/SNO"/>
</dbReference>
<dbReference type="Gene3D" id="3.40.50.880">
    <property type="match status" value="1"/>
</dbReference>
<dbReference type="PANTHER" id="PTHR31559:SF0">
    <property type="entry name" value="PYRIDOXAL 5'-PHOSPHATE SYNTHASE SUBUNIT SNO1-RELATED"/>
    <property type="match status" value="1"/>
</dbReference>
<reference evidence="8" key="1">
    <citation type="submission" date="2019-08" db="EMBL/GenBank/DDBJ databases">
        <authorList>
            <person name="Kucharzyk K."/>
            <person name="Murdoch R.W."/>
            <person name="Higgins S."/>
            <person name="Loffler F."/>
        </authorList>
    </citation>
    <scope>NUCLEOTIDE SEQUENCE</scope>
</reference>
<evidence type="ECO:0000256" key="5">
    <source>
        <dbReference type="ARBA" id="ARBA00022962"/>
    </source>
</evidence>
<keyword evidence="6 8" id="KW-0456">Lyase</keyword>
<dbReference type="FunFam" id="3.40.50.880:FF:000010">
    <property type="entry name" value="uncharacterized protein LOC100176842 isoform X2"/>
    <property type="match status" value="1"/>
</dbReference>
<dbReference type="HAMAP" id="MF_01615">
    <property type="entry name" value="PdxT"/>
    <property type="match status" value="1"/>
</dbReference>
<dbReference type="InterPro" id="IPR029062">
    <property type="entry name" value="Class_I_gatase-like"/>
</dbReference>
<comment type="caution">
    <text evidence="8">The sequence shown here is derived from an EMBL/GenBank/DDBJ whole genome shotgun (WGS) entry which is preliminary data.</text>
</comment>
<dbReference type="CDD" id="cd01749">
    <property type="entry name" value="GATase1_PB"/>
    <property type="match status" value="1"/>
</dbReference>
<keyword evidence="4" id="KW-0663">Pyridoxal phosphate</keyword>
<dbReference type="PROSITE" id="PS01236">
    <property type="entry name" value="PDXT_SNO_1"/>
    <property type="match status" value="1"/>
</dbReference>
<comment type="similarity">
    <text evidence="1">Belongs to the glutaminase PdxT/SNO family.</text>
</comment>
<keyword evidence="3" id="KW-0378">Hydrolase</keyword>
<evidence type="ECO:0000256" key="3">
    <source>
        <dbReference type="ARBA" id="ARBA00022801"/>
    </source>
</evidence>
<keyword evidence="5" id="KW-0315">Glutamine amidotransferase</keyword>
<dbReference type="AlphaFoldDB" id="A0A644U2S5"/>
<dbReference type="EC" id="3.5.1.2" evidence="2"/>
<evidence type="ECO:0000256" key="4">
    <source>
        <dbReference type="ARBA" id="ARBA00022898"/>
    </source>
</evidence>
<dbReference type="SUPFAM" id="SSF52317">
    <property type="entry name" value="Class I glutamine amidotransferase-like"/>
    <property type="match status" value="1"/>
</dbReference>
<dbReference type="PIRSF" id="PIRSF005639">
    <property type="entry name" value="Glut_amidoT_SNO"/>
    <property type="match status" value="1"/>
</dbReference>
<organism evidence="8">
    <name type="scientific">bioreactor metagenome</name>
    <dbReference type="NCBI Taxonomy" id="1076179"/>
    <lineage>
        <taxon>unclassified sequences</taxon>
        <taxon>metagenomes</taxon>
        <taxon>ecological metagenomes</taxon>
    </lineage>
</organism>
<comment type="catalytic activity">
    <reaction evidence="7">
        <text>L-glutamine + H2O = L-glutamate + NH4(+)</text>
        <dbReference type="Rhea" id="RHEA:15889"/>
        <dbReference type="ChEBI" id="CHEBI:15377"/>
        <dbReference type="ChEBI" id="CHEBI:28938"/>
        <dbReference type="ChEBI" id="CHEBI:29985"/>
        <dbReference type="ChEBI" id="CHEBI:58359"/>
        <dbReference type="EC" id="3.5.1.2"/>
    </reaction>
</comment>
<evidence type="ECO:0000313" key="8">
    <source>
        <dbReference type="EMBL" id="MPL72692.1"/>
    </source>
</evidence>
<dbReference type="PANTHER" id="PTHR31559">
    <property type="entry name" value="PYRIDOXAL 5'-PHOSPHATE SYNTHASE SUBUNIT SNO"/>
    <property type="match status" value="1"/>
</dbReference>
<name>A0A644U2S5_9ZZZZ</name>
<dbReference type="GO" id="GO:0008614">
    <property type="term" value="P:pyridoxine metabolic process"/>
    <property type="evidence" value="ECO:0007669"/>
    <property type="project" value="TreeGrafter"/>
</dbReference>
<dbReference type="GO" id="GO:0005829">
    <property type="term" value="C:cytosol"/>
    <property type="evidence" value="ECO:0007669"/>
    <property type="project" value="TreeGrafter"/>
</dbReference>
<evidence type="ECO:0000256" key="6">
    <source>
        <dbReference type="ARBA" id="ARBA00023239"/>
    </source>
</evidence>
<evidence type="ECO:0000256" key="7">
    <source>
        <dbReference type="ARBA" id="ARBA00049534"/>
    </source>
</evidence>
<dbReference type="InterPro" id="IPR021196">
    <property type="entry name" value="PdxT/SNO_CS"/>
</dbReference>
<dbReference type="Pfam" id="PF01174">
    <property type="entry name" value="SNO"/>
    <property type="match status" value="1"/>
</dbReference>
<protein>
    <recommendedName>
        <fullName evidence="2">glutaminase</fullName>
        <ecNumber evidence="2">3.5.1.2</ecNumber>
    </recommendedName>
</protein>
<dbReference type="NCBIfam" id="TIGR03800">
    <property type="entry name" value="PLP_synth_Pdx2"/>
    <property type="match status" value="1"/>
</dbReference>
<evidence type="ECO:0000256" key="2">
    <source>
        <dbReference type="ARBA" id="ARBA00012918"/>
    </source>
</evidence>
<dbReference type="GO" id="GO:0042823">
    <property type="term" value="P:pyridoxal phosphate biosynthetic process"/>
    <property type="evidence" value="ECO:0007669"/>
    <property type="project" value="InterPro"/>
</dbReference>
<dbReference type="PROSITE" id="PS51273">
    <property type="entry name" value="GATASE_TYPE_1"/>
    <property type="match status" value="1"/>
</dbReference>